<gene>
    <name evidence="1" type="ORF">CIMG_08154</name>
</gene>
<dbReference type="EMBL" id="GG704913">
    <property type="protein sequence ID" value="EAS29408.3"/>
    <property type="molecule type" value="Genomic_DNA"/>
</dbReference>
<reference evidence="2" key="1">
    <citation type="journal article" date="2009" name="Genome Res.">
        <title>Comparative genomic analyses of the human fungal pathogens Coccidioides and their relatives.</title>
        <authorList>
            <person name="Sharpton T.J."/>
            <person name="Stajich J.E."/>
            <person name="Rounsley S.D."/>
            <person name="Gardner M.J."/>
            <person name="Wortman J.R."/>
            <person name="Jordar V.S."/>
            <person name="Maiti R."/>
            <person name="Kodira C.D."/>
            <person name="Neafsey D.E."/>
            <person name="Zeng Q."/>
            <person name="Hung C.-Y."/>
            <person name="McMahan C."/>
            <person name="Muszewska A."/>
            <person name="Grynberg M."/>
            <person name="Mandel M.A."/>
            <person name="Kellner E.M."/>
            <person name="Barker B.M."/>
            <person name="Galgiani J.N."/>
            <person name="Orbach M.J."/>
            <person name="Kirkland T.N."/>
            <person name="Cole G.T."/>
            <person name="Henn M.R."/>
            <person name="Birren B.W."/>
            <person name="Taylor J.W."/>
        </authorList>
    </citation>
    <scope>NUCLEOTIDE SEQUENCE [LARGE SCALE GENOMIC DNA]</scope>
    <source>
        <strain evidence="2">RS</strain>
    </source>
</reference>
<dbReference type="GeneID" id="4560452"/>
<sequence length="217" mass="24557">MTWEHKEKLSAKIAYCSAELFFRKVSGTGNHFFAKQLQFNQIDCAKTRRDSNDEDDIKEAEKMILLVVKHLFKTSSLIFADDEAEWHQRCTDAKVPTVSRKQAYPDIAIQNCDLHNLARKWINQWSDELEKGKGPGKVWLPGFFSDTKLDARSEIYSSKSPLIESAGVTMSKRCERLFGKYSDDLSSSRPETKVRIGWASVCNRGTVALHSGGSACN</sequence>
<dbReference type="InParanoid" id="J3K4X8"/>
<dbReference type="Proteomes" id="UP000001261">
    <property type="component" value="Unassembled WGS sequence"/>
</dbReference>
<dbReference type="RefSeq" id="XP_001240991.2">
    <property type="nucleotide sequence ID" value="XM_001240990.2"/>
</dbReference>
<dbReference type="OrthoDB" id="428260at2759"/>
<dbReference type="KEGG" id="cim:CIMG_08154"/>
<reference evidence="2" key="2">
    <citation type="journal article" date="2010" name="Genome Res.">
        <title>Population genomic sequencing of Coccidioides fungi reveals recent hybridization and transposon control.</title>
        <authorList>
            <person name="Neafsey D.E."/>
            <person name="Barker B.M."/>
            <person name="Sharpton T.J."/>
            <person name="Stajich J.E."/>
            <person name="Park D.J."/>
            <person name="Whiston E."/>
            <person name="Hung C.-Y."/>
            <person name="McMahan C."/>
            <person name="White J."/>
            <person name="Sykes S."/>
            <person name="Heiman D."/>
            <person name="Young S."/>
            <person name="Zeng Q."/>
            <person name="Abouelleil A."/>
            <person name="Aftuck L."/>
            <person name="Bessette D."/>
            <person name="Brown A."/>
            <person name="FitzGerald M."/>
            <person name="Lui A."/>
            <person name="Macdonald J.P."/>
            <person name="Priest M."/>
            <person name="Orbach M.J."/>
            <person name="Galgiani J.N."/>
            <person name="Kirkland T.N."/>
            <person name="Cole G.T."/>
            <person name="Birren B.W."/>
            <person name="Henn M.R."/>
            <person name="Taylor J.W."/>
            <person name="Rounsley S.D."/>
        </authorList>
    </citation>
    <scope>GENOME REANNOTATION</scope>
    <source>
        <strain evidence="2">RS</strain>
    </source>
</reference>
<proteinExistence type="predicted"/>
<name>J3K4X8_COCIM</name>
<evidence type="ECO:0000313" key="1">
    <source>
        <dbReference type="EMBL" id="EAS29408.3"/>
    </source>
</evidence>
<protein>
    <submittedName>
        <fullName evidence="1">Uncharacterized protein</fullName>
    </submittedName>
</protein>
<evidence type="ECO:0000313" key="2">
    <source>
        <dbReference type="Proteomes" id="UP000001261"/>
    </source>
</evidence>
<keyword evidence="2" id="KW-1185">Reference proteome</keyword>
<dbReference type="AlphaFoldDB" id="J3K4X8"/>
<accession>J3K4X8</accession>
<organism evidence="1 2">
    <name type="scientific">Coccidioides immitis (strain RS)</name>
    <name type="common">Valley fever fungus</name>
    <dbReference type="NCBI Taxonomy" id="246410"/>
    <lineage>
        <taxon>Eukaryota</taxon>
        <taxon>Fungi</taxon>
        <taxon>Dikarya</taxon>
        <taxon>Ascomycota</taxon>
        <taxon>Pezizomycotina</taxon>
        <taxon>Eurotiomycetes</taxon>
        <taxon>Eurotiomycetidae</taxon>
        <taxon>Onygenales</taxon>
        <taxon>Onygenaceae</taxon>
        <taxon>Coccidioides</taxon>
    </lineage>
</organism>
<dbReference type="VEuPathDB" id="FungiDB:CIMG_08154"/>